<accession>A0A6C0IYW8</accession>
<organism evidence="1">
    <name type="scientific">viral metagenome</name>
    <dbReference type="NCBI Taxonomy" id="1070528"/>
    <lineage>
        <taxon>unclassified sequences</taxon>
        <taxon>metagenomes</taxon>
        <taxon>organismal metagenomes</taxon>
    </lineage>
</organism>
<protein>
    <recommendedName>
        <fullName evidence="2">Primosomal protein</fullName>
    </recommendedName>
</protein>
<dbReference type="EMBL" id="MN740293">
    <property type="protein sequence ID" value="QHT98541.1"/>
    <property type="molecule type" value="Genomic_DNA"/>
</dbReference>
<evidence type="ECO:0000313" key="1">
    <source>
        <dbReference type="EMBL" id="QHT98541.1"/>
    </source>
</evidence>
<name>A0A6C0IYW8_9ZZZZ</name>
<proteinExistence type="predicted"/>
<dbReference type="InterPro" id="IPR005082">
    <property type="entry name" value="Peptidase_U9_T4_prohead"/>
</dbReference>
<evidence type="ECO:0008006" key="2">
    <source>
        <dbReference type="Google" id="ProtNLM"/>
    </source>
</evidence>
<dbReference type="Pfam" id="PF03420">
    <property type="entry name" value="Peptidase_S77"/>
    <property type="match status" value="1"/>
</dbReference>
<sequence>MKLIAEYMDQTIETVITEGVNGKPKSFAIEGVFAQAESKNRNGRIYPKSIMEGAVDKYVTEQVAQKRSVGELNHPEGPTVNLDKVSHLITALEWKGNDVIGKAQILDTPMGQIVKGLLEGGVQLGVSTRGMGSLENRNGTMYVKEDFLLNTVDIVQDPSAPAAFVNGIMEGVEWVWNNGVIEPQVIEKMETEIKTAPRKHLYETQVREYKNFLSLLKSNNKE</sequence>
<reference evidence="1" key="1">
    <citation type="journal article" date="2020" name="Nature">
        <title>Giant virus diversity and host interactions through global metagenomics.</title>
        <authorList>
            <person name="Schulz F."/>
            <person name="Roux S."/>
            <person name="Paez-Espino D."/>
            <person name="Jungbluth S."/>
            <person name="Walsh D.A."/>
            <person name="Denef V.J."/>
            <person name="McMahon K.D."/>
            <person name="Konstantinidis K.T."/>
            <person name="Eloe-Fadrosh E.A."/>
            <person name="Kyrpides N.C."/>
            <person name="Woyke T."/>
        </authorList>
    </citation>
    <scope>NUCLEOTIDE SEQUENCE</scope>
    <source>
        <strain evidence="1">GVMAG-M-3300025652-16</strain>
    </source>
</reference>
<dbReference type="AlphaFoldDB" id="A0A6C0IYW8"/>